<keyword evidence="3" id="KW-0238">DNA-binding</keyword>
<feature type="binding site" evidence="3">
    <location>
        <position position="10"/>
    </location>
    <ligand>
        <name>Mg(2+)</name>
        <dbReference type="ChEBI" id="CHEBI:18420"/>
    </ligand>
</feature>
<dbReference type="InterPro" id="IPR024728">
    <property type="entry name" value="PolY_HhH_motif"/>
</dbReference>
<dbReference type="Gene3D" id="3.30.1490.100">
    <property type="entry name" value="DNA polymerase, Y-family, little finger domain"/>
    <property type="match status" value="1"/>
</dbReference>
<comment type="catalytic activity">
    <reaction evidence="3">
        <text>DNA(n) + a 2'-deoxyribonucleoside 5'-triphosphate = DNA(n+1) + diphosphate</text>
        <dbReference type="Rhea" id="RHEA:22508"/>
        <dbReference type="Rhea" id="RHEA-COMP:17339"/>
        <dbReference type="Rhea" id="RHEA-COMP:17340"/>
        <dbReference type="ChEBI" id="CHEBI:33019"/>
        <dbReference type="ChEBI" id="CHEBI:61560"/>
        <dbReference type="ChEBI" id="CHEBI:173112"/>
        <dbReference type="EC" id="2.7.7.7"/>
    </reaction>
</comment>
<dbReference type="InterPro" id="IPR017961">
    <property type="entry name" value="DNA_pol_Y-fam_little_finger"/>
</dbReference>
<feature type="active site" evidence="3">
    <location>
        <position position="105"/>
    </location>
</feature>
<evidence type="ECO:0000259" key="4">
    <source>
        <dbReference type="PROSITE" id="PS50173"/>
    </source>
</evidence>
<keyword evidence="3" id="KW-0227">DNA damage</keyword>
<dbReference type="InterPro" id="IPR050116">
    <property type="entry name" value="DNA_polymerase-Y"/>
</dbReference>
<dbReference type="SUPFAM" id="SSF100879">
    <property type="entry name" value="Lesion bypass DNA polymerase (Y-family), little finger domain"/>
    <property type="match status" value="1"/>
</dbReference>
<name>A0ABT7U9D5_9FIRM</name>
<reference evidence="5" key="1">
    <citation type="submission" date="2023-06" db="EMBL/GenBank/DDBJ databases">
        <title>Identification and characterization of horizontal gene transfer across gut microbiota members of farm animals based on homology search.</title>
        <authorList>
            <person name="Schwarzerova J."/>
            <person name="Nykrynova M."/>
            <person name="Jureckova K."/>
            <person name="Cejkova D."/>
            <person name="Rychlik I."/>
        </authorList>
    </citation>
    <scope>NUCLEOTIDE SEQUENCE</scope>
    <source>
        <strain evidence="5">ET39</strain>
    </source>
</reference>
<dbReference type="CDD" id="cd03586">
    <property type="entry name" value="PolY_Pol_IV_kappa"/>
    <property type="match status" value="1"/>
</dbReference>
<dbReference type="Pfam" id="PF11798">
    <property type="entry name" value="IMS_HHH"/>
    <property type="match status" value="1"/>
</dbReference>
<keyword evidence="3" id="KW-0479">Metal-binding</keyword>
<keyword evidence="3" id="KW-0234">DNA repair</keyword>
<evidence type="ECO:0000256" key="1">
    <source>
        <dbReference type="ARBA" id="ARBA00010945"/>
    </source>
</evidence>
<comment type="caution">
    <text evidence="5">The sequence shown here is derived from an EMBL/GenBank/DDBJ whole genome shotgun (WGS) entry which is preliminary data.</text>
</comment>
<feature type="binding site" evidence="3">
    <location>
        <position position="104"/>
    </location>
    <ligand>
        <name>Mg(2+)</name>
        <dbReference type="ChEBI" id="CHEBI:18420"/>
    </ligand>
</feature>
<comment type="similarity">
    <text evidence="1 3">Belongs to the DNA polymerase type-Y family.</text>
</comment>
<dbReference type="PANTHER" id="PTHR11076:SF33">
    <property type="entry name" value="DNA POLYMERASE KAPPA"/>
    <property type="match status" value="1"/>
</dbReference>
<dbReference type="InterPro" id="IPR036775">
    <property type="entry name" value="DNA_pol_Y-fam_lit_finger_sf"/>
</dbReference>
<comment type="subunit">
    <text evidence="3">Monomer.</text>
</comment>
<dbReference type="InterPro" id="IPR022880">
    <property type="entry name" value="DNApol_IV"/>
</dbReference>
<dbReference type="PROSITE" id="PS50173">
    <property type="entry name" value="UMUC"/>
    <property type="match status" value="1"/>
</dbReference>
<keyword evidence="2 3" id="KW-0515">Mutator protein</keyword>
<dbReference type="EC" id="2.7.7.7" evidence="3"/>
<keyword evidence="3 5" id="KW-0548">Nucleotidyltransferase</keyword>
<sequence>MAARVIFHVDINAYYASAELLKNSALIGQPIAVAGLTRRSVVSTASYEARAYGVHSAMPLHEAMKRCPDLIVVAGDYRWYEELSGRFFDYLRRFTPYVEPASIDEGYMDVTEVIRRYRRPMDLAWQIQQGLQDELRLPVSIGVAPNKFLAKMASDMRKPLGITILRKQEIAKKLWPLGIEEMFGIGKKSVPQLQKAGIWTIGDIADPKNEALILRLLGKHAYTMIQNARGNGSNRLSFTTSVQSISQSTTLDEDIEDYQEMSAVLRRLAARLSQRAINDHVKGKLVSASIRYSDFRNVIRSTTLADYTNDARVIYEHAMMLFDNNYNGDPVRHLGIHLGSLKDHKDIITQYSVFETAPTNSIEAVLDRLNGLMPDANLTTAAHAKKSKSH</sequence>
<dbReference type="PANTHER" id="PTHR11076">
    <property type="entry name" value="DNA REPAIR POLYMERASE UMUC / TRANSFERASE FAMILY MEMBER"/>
    <property type="match status" value="1"/>
</dbReference>
<gene>
    <name evidence="3 5" type="primary">dinB</name>
    <name evidence="5" type="ORF">QUV96_01170</name>
</gene>
<keyword evidence="3" id="KW-0963">Cytoplasm</keyword>
<feature type="site" description="Substrate discrimination" evidence="3">
    <location>
        <position position="15"/>
    </location>
</feature>
<evidence type="ECO:0000256" key="2">
    <source>
        <dbReference type="ARBA" id="ARBA00022457"/>
    </source>
</evidence>
<organism evidence="5 6">
    <name type="scientific">Amedibacillus dolichus</name>
    <dbReference type="NCBI Taxonomy" id="31971"/>
    <lineage>
        <taxon>Bacteria</taxon>
        <taxon>Bacillati</taxon>
        <taxon>Bacillota</taxon>
        <taxon>Erysipelotrichia</taxon>
        <taxon>Erysipelotrichales</taxon>
        <taxon>Erysipelotrichaceae</taxon>
        <taxon>Amedibacillus</taxon>
    </lineage>
</organism>
<dbReference type="Proteomes" id="UP001529340">
    <property type="component" value="Unassembled WGS sequence"/>
</dbReference>
<evidence type="ECO:0000313" key="5">
    <source>
        <dbReference type="EMBL" id="MDM8156243.1"/>
    </source>
</evidence>
<dbReference type="InterPro" id="IPR043502">
    <property type="entry name" value="DNA/RNA_pol_sf"/>
</dbReference>
<dbReference type="NCBIfam" id="NF002677">
    <property type="entry name" value="PRK02406.1"/>
    <property type="match status" value="1"/>
</dbReference>
<proteinExistence type="inferred from homology"/>
<evidence type="ECO:0000256" key="3">
    <source>
        <dbReference type="HAMAP-Rule" id="MF_01113"/>
    </source>
</evidence>
<evidence type="ECO:0000313" key="6">
    <source>
        <dbReference type="Proteomes" id="UP001529340"/>
    </source>
</evidence>
<dbReference type="GO" id="GO:0003887">
    <property type="term" value="F:DNA-directed DNA polymerase activity"/>
    <property type="evidence" value="ECO:0007669"/>
    <property type="project" value="UniProtKB-EC"/>
</dbReference>
<dbReference type="HAMAP" id="MF_01113">
    <property type="entry name" value="DNApol_IV"/>
    <property type="match status" value="1"/>
</dbReference>
<keyword evidence="3" id="KW-0235">DNA replication</keyword>
<dbReference type="SUPFAM" id="SSF56672">
    <property type="entry name" value="DNA/RNA polymerases"/>
    <property type="match status" value="1"/>
</dbReference>
<keyword evidence="3 5" id="KW-0808">Transferase</keyword>
<reference evidence="5" key="2">
    <citation type="submission" date="2023-06" db="EMBL/GenBank/DDBJ databases">
        <authorList>
            <person name="Zeman M."/>
            <person name="Kubasova T."/>
            <person name="Jahodarova E."/>
            <person name="Nykrynova M."/>
            <person name="Rychlik I."/>
        </authorList>
    </citation>
    <scope>NUCLEOTIDE SEQUENCE</scope>
    <source>
        <strain evidence="5">ET39</strain>
    </source>
</reference>
<dbReference type="Gene3D" id="3.40.1170.60">
    <property type="match status" value="1"/>
</dbReference>
<comment type="function">
    <text evidence="3">Poorly processive, error-prone DNA polymerase involved in untargeted mutagenesis. Copies undamaged DNA at stalled replication forks, which arise in vivo from mismatched or misaligned primer ends. These misaligned primers can be extended by PolIV. Exhibits no 3'-5' exonuclease (proofreading) activity. May be involved in translesional synthesis, in conjunction with the beta clamp from PolIII.</text>
</comment>
<dbReference type="Gene3D" id="1.10.150.20">
    <property type="entry name" value="5' to 3' exonuclease, C-terminal subdomain"/>
    <property type="match status" value="1"/>
</dbReference>
<dbReference type="RefSeq" id="WP_289606712.1">
    <property type="nucleotide sequence ID" value="NZ_JAUDCG010000003.1"/>
</dbReference>
<dbReference type="Pfam" id="PF11799">
    <property type="entry name" value="IMS_C"/>
    <property type="match status" value="1"/>
</dbReference>
<dbReference type="EMBL" id="JAUDCG010000003">
    <property type="protein sequence ID" value="MDM8156243.1"/>
    <property type="molecule type" value="Genomic_DNA"/>
</dbReference>
<comment type="cofactor">
    <cofactor evidence="3">
        <name>Mg(2+)</name>
        <dbReference type="ChEBI" id="CHEBI:18420"/>
    </cofactor>
    <text evidence="3">Binds 2 magnesium ions per subunit.</text>
</comment>
<protein>
    <recommendedName>
        <fullName evidence="3">DNA polymerase IV</fullName>
        <shortName evidence="3">Pol IV</shortName>
        <ecNumber evidence="3">2.7.7.7</ecNumber>
    </recommendedName>
</protein>
<comment type="subcellular location">
    <subcellularLocation>
        <location evidence="3">Cytoplasm</location>
    </subcellularLocation>
</comment>
<keyword evidence="6" id="KW-1185">Reference proteome</keyword>
<keyword evidence="3" id="KW-0460">Magnesium</keyword>
<accession>A0ABT7U9D5</accession>
<dbReference type="InterPro" id="IPR001126">
    <property type="entry name" value="UmuC"/>
</dbReference>
<dbReference type="InterPro" id="IPR043128">
    <property type="entry name" value="Rev_trsase/Diguanyl_cyclase"/>
</dbReference>
<feature type="domain" description="UmuC" evidence="4">
    <location>
        <begin position="6"/>
        <end position="186"/>
    </location>
</feature>
<dbReference type="Gene3D" id="3.30.70.270">
    <property type="match status" value="1"/>
</dbReference>
<dbReference type="Pfam" id="PF00817">
    <property type="entry name" value="IMS"/>
    <property type="match status" value="1"/>
</dbReference>
<keyword evidence="3" id="KW-0239">DNA-directed DNA polymerase</keyword>